<organism evidence="3 4">
    <name type="scientific">Ascobolus immersus RN42</name>
    <dbReference type="NCBI Taxonomy" id="1160509"/>
    <lineage>
        <taxon>Eukaryota</taxon>
        <taxon>Fungi</taxon>
        <taxon>Dikarya</taxon>
        <taxon>Ascomycota</taxon>
        <taxon>Pezizomycotina</taxon>
        <taxon>Pezizomycetes</taxon>
        <taxon>Pezizales</taxon>
        <taxon>Ascobolaceae</taxon>
        <taxon>Ascobolus</taxon>
    </lineage>
</organism>
<dbReference type="Pfam" id="PF00498">
    <property type="entry name" value="FHA"/>
    <property type="match status" value="1"/>
</dbReference>
<reference evidence="3 4" key="1">
    <citation type="journal article" date="2018" name="Nat. Ecol. Evol.">
        <title>Pezizomycetes genomes reveal the molecular basis of ectomycorrhizal truffle lifestyle.</title>
        <authorList>
            <person name="Murat C."/>
            <person name="Payen T."/>
            <person name="Noel B."/>
            <person name="Kuo A."/>
            <person name="Morin E."/>
            <person name="Chen J."/>
            <person name="Kohler A."/>
            <person name="Krizsan K."/>
            <person name="Balestrini R."/>
            <person name="Da Silva C."/>
            <person name="Montanini B."/>
            <person name="Hainaut M."/>
            <person name="Levati E."/>
            <person name="Barry K.W."/>
            <person name="Belfiori B."/>
            <person name="Cichocki N."/>
            <person name="Clum A."/>
            <person name="Dockter R.B."/>
            <person name="Fauchery L."/>
            <person name="Guy J."/>
            <person name="Iotti M."/>
            <person name="Le Tacon F."/>
            <person name="Lindquist E.A."/>
            <person name="Lipzen A."/>
            <person name="Malagnac F."/>
            <person name="Mello A."/>
            <person name="Molinier V."/>
            <person name="Miyauchi S."/>
            <person name="Poulain J."/>
            <person name="Riccioni C."/>
            <person name="Rubini A."/>
            <person name="Sitrit Y."/>
            <person name="Splivallo R."/>
            <person name="Traeger S."/>
            <person name="Wang M."/>
            <person name="Zifcakova L."/>
            <person name="Wipf D."/>
            <person name="Zambonelli A."/>
            <person name="Paolocci F."/>
            <person name="Nowrousian M."/>
            <person name="Ottonello S."/>
            <person name="Baldrian P."/>
            <person name="Spatafora J.W."/>
            <person name="Henrissat B."/>
            <person name="Nagy L.G."/>
            <person name="Aury J.M."/>
            <person name="Wincker P."/>
            <person name="Grigoriev I.V."/>
            <person name="Bonfante P."/>
            <person name="Martin F.M."/>
        </authorList>
    </citation>
    <scope>NUCLEOTIDE SEQUENCE [LARGE SCALE GENOMIC DNA]</scope>
    <source>
        <strain evidence="3 4">RN42</strain>
    </source>
</reference>
<dbReference type="EMBL" id="ML119753">
    <property type="protein sequence ID" value="RPA75995.1"/>
    <property type="molecule type" value="Genomic_DNA"/>
</dbReference>
<dbReference type="InterPro" id="IPR000253">
    <property type="entry name" value="FHA_dom"/>
</dbReference>
<sequence length="274" mass="31623">MPASPSPPPRRRHRSRSRSRERRRDRHSERDRGDRSKRDRDGGERRERRRDGDRDRRSRRDEGRSRSPRRRSGREEVEERGGPLEEVGPAIRRGQPLPPQDVALKDELDPNRERSKSPEKANFNQTGILAKATLTTATGTVLKYTEPGEGRKPPSNQIWKLFVFKDGNIAQEIELNEKSCWLFGRDRNVVDVPTDHPSCSSQHAVIQFRYIVKTNEFGDKKGSIKPYIIDLESSNGTFLAGDRIPETRYVELRKGDMLKFGSSSREYVLMMDKA</sequence>
<dbReference type="SUPFAM" id="SSF49879">
    <property type="entry name" value="SMAD/FHA domain"/>
    <property type="match status" value="1"/>
</dbReference>
<dbReference type="InterPro" id="IPR008984">
    <property type="entry name" value="SMAD_FHA_dom_sf"/>
</dbReference>
<dbReference type="InterPro" id="IPR050923">
    <property type="entry name" value="Cell_Proc_Reg/RNA_Proc"/>
</dbReference>
<dbReference type="Gene3D" id="2.60.200.20">
    <property type="match status" value="1"/>
</dbReference>
<evidence type="ECO:0000313" key="3">
    <source>
        <dbReference type="EMBL" id="RPA75995.1"/>
    </source>
</evidence>
<dbReference type="CDD" id="cd22676">
    <property type="entry name" value="FHA_SNIP1_DDL-like"/>
    <property type="match status" value="1"/>
</dbReference>
<keyword evidence="4" id="KW-1185">Reference proteome</keyword>
<dbReference type="SMART" id="SM00240">
    <property type="entry name" value="FHA"/>
    <property type="match status" value="1"/>
</dbReference>
<evidence type="ECO:0000256" key="1">
    <source>
        <dbReference type="SAM" id="MobiDB-lite"/>
    </source>
</evidence>
<feature type="domain" description="FHA" evidence="2">
    <location>
        <begin position="181"/>
        <end position="244"/>
    </location>
</feature>
<proteinExistence type="predicted"/>
<dbReference type="Proteomes" id="UP000275078">
    <property type="component" value="Unassembled WGS sequence"/>
</dbReference>
<feature type="compositionally biased region" description="Basic and acidic residues" evidence="1">
    <location>
        <begin position="73"/>
        <end position="83"/>
    </location>
</feature>
<name>A0A3N4HQ93_ASCIM</name>
<feature type="compositionally biased region" description="Basic residues" evidence="1">
    <location>
        <begin position="9"/>
        <end position="25"/>
    </location>
</feature>
<dbReference type="PANTHER" id="PTHR23308">
    <property type="entry name" value="NUCLEAR INHIBITOR OF PROTEIN PHOSPHATASE-1"/>
    <property type="match status" value="1"/>
</dbReference>
<evidence type="ECO:0000313" key="4">
    <source>
        <dbReference type="Proteomes" id="UP000275078"/>
    </source>
</evidence>
<gene>
    <name evidence="3" type="ORF">BJ508DRAFT_417811</name>
</gene>
<accession>A0A3N4HQ93</accession>
<dbReference type="STRING" id="1160509.A0A3N4HQ93"/>
<dbReference type="AlphaFoldDB" id="A0A3N4HQ93"/>
<dbReference type="OrthoDB" id="444265at2759"/>
<protein>
    <submittedName>
        <fullName evidence="3">SMAD/FHA domain-containing protein</fullName>
    </submittedName>
</protein>
<dbReference type="PROSITE" id="PS50006">
    <property type="entry name" value="FHA_DOMAIN"/>
    <property type="match status" value="1"/>
</dbReference>
<feature type="compositionally biased region" description="Basic and acidic residues" evidence="1">
    <location>
        <begin position="26"/>
        <end position="65"/>
    </location>
</feature>
<evidence type="ECO:0000259" key="2">
    <source>
        <dbReference type="PROSITE" id="PS50006"/>
    </source>
</evidence>
<feature type="region of interest" description="Disordered" evidence="1">
    <location>
        <begin position="1"/>
        <end position="103"/>
    </location>
</feature>